<evidence type="ECO:0000256" key="6">
    <source>
        <dbReference type="ARBA" id="ARBA00022824"/>
    </source>
</evidence>
<dbReference type="NCBIfam" id="TIGR00345">
    <property type="entry name" value="GET3_arsA_TRC40"/>
    <property type="match status" value="1"/>
</dbReference>
<keyword evidence="11" id="KW-1185">Reference proteome</keyword>
<sequence>MEGSDSEESFASLEEPLDPTLENVLDQTALKWIFVGGKGGVGKTTTSCCLAILLASVREKVLLISTDPAHNLSDAFQQKFSGEPEQVNGFDNLYAMEVDASGNSSLGGPTSGGDPLGMGESLDFLNDMASSIPGIDEAMSFGEVMKEVEQMDYSVVVFDTAPTGHTLRLLQLPQVFDKALDKFAGANGILGNLMGPLSMFMGGGGDQQDGLLAKVEELRRMVHRVKEQFSDPDLTTFVCVCIPEFLSLYETERLIQDLAEYEIDSHNIVINQVLFGEHCCQSTCLLHARVKMQEKYISQYEDLYEDFHLVKTPLLAEEVRGIEKLKAFAKNLTKPYRPS</sequence>
<dbReference type="CDD" id="cd02035">
    <property type="entry name" value="ArsA"/>
    <property type="match status" value="1"/>
</dbReference>
<dbReference type="GO" id="GO:0005524">
    <property type="term" value="F:ATP binding"/>
    <property type="evidence" value="ECO:0007669"/>
    <property type="project" value="UniProtKB-UniRule"/>
</dbReference>
<comment type="function">
    <text evidence="8">ATPase required for the post-translational delivery of tail-anchored (TA) proteins to the endoplasmic reticulum. Recognizes and selectively binds the transmembrane domain of TA proteins in the cytosol. This complex then targets to the endoplasmic reticulum by membrane-bound receptors, where the tail-anchored protein is released for insertion. This process is regulated by ATP binding and hydrolysis. ATP binding drives the homodimer towards the closed dimer state, facilitating recognition of newly synthesized TA membrane proteins. ATP hydrolysis is required for insertion. Subsequently, the homodimer reverts towards the open dimer state, lowering its affinity for the membrane-bound receptor, and returning it to the cytosol to initiate a new round of targeting.</text>
</comment>
<evidence type="ECO:0000256" key="4">
    <source>
        <dbReference type="ARBA" id="ARBA00022741"/>
    </source>
</evidence>
<dbReference type="Pfam" id="PF02374">
    <property type="entry name" value="ArsA_ATPase"/>
    <property type="match status" value="1"/>
</dbReference>
<proteinExistence type="inferred from homology"/>
<organism evidence="10 11">
    <name type="scientific">Chloropicon primus</name>
    <dbReference type="NCBI Taxonomy" id="1764295"/>
    <lineage>
        <taxon>Eukaryota</taxon>
        <taxon>Viridiplantae</taxon>
        <taxon>Chlorophyta</taxon>
        <taxon>Chloropicophyceae</taxon>
        <taxon>Chloropicales</taxon>
        <taxon>Chloropicaceae</taxon>
        <taxon>Chloropicon</taxon>
    </lineage>
</organism>
<dbReference type="GO" id="GO:0043529">
    <property type="term" value="C:GET complex"/>
    <property type="evidence" value="ECO:0007669"/>
    <property type="project" value="TreeGrafter"/>
</dbReference>
<evidence type="ECO:0000259" key="9">
    <source>
        <dbReference type="Pfam" id="PF02374"/>
    </source>
</evidence>
<evidence type="ECO:0000256" key="8">
    <source>
        <dbReference type="HAMAP-Rule" id="MF_03112"/>
    </source>
</evidence>
<feature type="binding site" evidence="8">
    <location>
        <begin position="38"/>
        <end position="45"/>
    </location>
    <ligand>
        <name>ATP</name>
        <dbReference type="ChEBI" id="CHEBI:30616"/>
    </ligand>
</feature>
<keyword evidence="5 8" id="KW-0378">Hydrolase</keyword>
<dbReference type="PANTHER" id="PTHR10803:SF3">
    <property type="entry name" value="ATPASE GET3"/>
    <property type="match status" value="1"/>
</dbReference>
<evidence type="ECO:0000256" key="3">
    <source>
        <dbReference type="ARBA" id="ARBA00022490"/>
    </source>
</evidence>
<dbReference type="STRING" id="1764295.A0A5B8MZG5"/>
<comment type="subunit">
    <text evidence="8">Homodimer.</text>
</comment>
<dbReference type="EMBL" id="CP031048">
    <property type="protein sequence ID" value="QDZ25032.1"/>
    <property type="molecule type" value="Genomic_DNA"/>
</dbReference>
<dbReference type="InterPro" id="IPR016300">
    <property type="entry name" value="ATPase_ArsA/GET3"/>
</dbReference>
<comment type="similarity">
    <text evidence="1 8">Belongs to the arsA ATPase family.</text>
</comment>
<dbReference type="FunFam" id="3.40.50.300:FF:000235">
    <property type="entry name" value="ATPase ASNA1"/>
    <property type="match status" value="1"/>
</dbReference>
<evidence type="ECO:0000256" key="5">
    <source>
        <dbReference type="ARBA" id="ARBA00022801"/>
    </source>
</evidence>
<keyword evidence="2 8" id="KW-0813">Transport</keyword>
<feature type="binding site" evidence="8">
    <location>
        <position position="271"/>
    </location>
    <ligand>
        <name>ATP</name>
        <dbReference type="ChEBI" id="CHEBI:30616"/>
    </ligand>
</feature>
<keyword evidence="7 8" id="KW-0067">ATP-binding</keyword>
<evidence type="ECO:0000313" key="11">
    <source>
        <dbReference type="Proteomes" id="UP000316726"/>
    </source>
</evidence>
<dbReference type="InterPro" id="IPR027542">
    <property type="entry name" value="ATPase_ArsA/GET3_euk"/>
</dbReference>
<dbReference type="AlphaFoldDB" id="A0A5B8MZG5"/>
<feature type="active site" evidence="8">
    <location>
        <position position="67"/>
    </location>
</feature>
<protein>
    <submittedName>
        <fullName evidence="10">Anion-transporting ATPase</fullName>
    </submittedName>
</protein>
<keyword evidence="3 8" id="KW-0963">Cytoplasm</keyword>
<dbReference type="Gene3D" id="3.40.50.300">
    <property type="entry name" value="P-loop containing nucleotide triphosphate hydrolases"/>
    <property type="match status" value="1"/>
</dbReference>
<dbReference type="HAMAP" id="MF_03112">
    <property type="entry name" value="Asna1_Get3"/>
    <property type="match status" value="1"/>
</dbReference>
<keyword evidence="4 8" id="KW-0547">Nucleotide-binding</keyword>
<feature type="domain" description="ArsA/GET3 Anion-transporting ATPase-like" evidence="9">
    <location>
        <begin position="31"/>
        <end position="333"/>
    </location>
</feature>
<dbReference type="GO" id="GO:0071816">
    <property type="term" value="P:tail-anchored membrane protein insertion into ER membrane"/>
    <property type="evidence" value="ECO:0007669"/>
    <property type="project" value="TreeGrafter"/>
</dbReference>
<evidence type="ECO:0000256" key="1">
    <source>
        <dbReference type="ARBA" id="ARBA00011040"/>
    </source>
</evidence>
<dbReference type="InterPro" id="IPR027417">
    <property type="entry name" value="P-loop_NTPase"/>
</dbReference>
<comment type="subcellular location">
    <subcellularLocation>
        <location evidence="8">Cytoplasm</location>
    </subcellularLocation>
    <subcellularLocation>
        <location evidence="8">Endoplasmic reticulum</location>
    </subcellularLocation>
</comment>
<dbReference type="PANTHER" id="PTHR10803">
    <property type="entry name" value="ARSENICAL PUMP-DRIVING ATPASE ARSENITE-TRANSLOCATING ATPASE"/>
    <property type="match status" value="1"/>
</dbReference>
<feature type="binding site" evidence="8">
    <location>
        <position position="244"/>
    </location>
    <ligand>
        <name>ATP</name>
        <dbReference type="ChEBI" id="CHEBI:30616"/>
    </ligand>
</feature>
<dbReference type="InterPro" id="IPR025723">
    <property type="entry name" value="ArsA/GET3_ATPase-like"/>
</dbReference>
<dbReference type="SUPFAM" id="SSF52540">
    <property type="entry name" value="P-loop containing nucleoside triphosphate hydrolases"/>
    <property type="match status" value="1"/>
</dbReference>
<dbReference type="Proteomes" id="UP000316726">
    <property type="component" value="Chromosome 15"/>
</dbReference>
<dbReference type="GO" id="GO:0016887">
    <property type="term" value="F:ATP hydrolysis activity"/>
    <property type="evidence" value="ECO:0007669"/>
    <property type="project" value="InterPro"/>
</dbReference>
<reference evidence="10 11" key="1">
    <citation type="submission" date="2018-07" db="EMBL/GenBank/DDBJ databases">
        <title>The complete nuclear genome of the prasinophyte Chloropicon primus (CCMP1205).</title>
        <authorList>
            <person name="Pombert J.-F."/>
            <person name="Otis C."/>
            <person name="Turmel M."/>
            <person name="Lemieux C."/>
        </authorList>
    </citation>
    <scope>NUCLEOTIDE SEQUENCE [LARGE SCALE GENOMIC DNA]</scope>
    <source>
        <strain evidence="10 11">CCMP1205</strain>
    </source>
</reference>
<evidence type="ECO:0000256" key="7">
    <source>
        <dbReference type="ARBA" id="ARBA00022840"/>
    </source>
</evidence>
<keyword evidence="6 8" id="KW-0256">Endoplasmic reticulum</keyword>
<evidence type="ECO:0000256" key="2">
    <source>
        <dbReference type="ARBA" id="ARBA00022448"/>
    </source>
</evidence>
<name>A0A5B8MZG5_9CHLO</name>
<evidence type="ECO:0000313" key="10">
    <source>
        <dbReference type="EMBL" id="QDZ25032.1"/>
    </source>
</evidence>
<dbReference type="OrthoDB" id="1770at2759"/>
<accession>A0A5B8MZG5</accession>
<comment type="caution">
    <text evidence="8">Lacks conserved residue(s) required for the propagation of feature annotation.</text>
</comment>
<gene>
    <name evidence="10" type="ORF">A3770_15p75500</name>
</gene>